<dbReference type="PROSITE" id="PS01174">
    <property type="entry name" value="LIPASE_GDXG_SER"/>
    <property type="match status" value="1"/>
</dbReference>
<name>A0A6G1L4Y4_9PEZI</name>
<keyword evidence="2" id="KW-0378">Hydrolase</keyword>
<dbReference type="PANTHER" id="PTHR48081">
    <property type="entry name" value="AB HYDROLASE SUPERFAMILY PROTEIN C4A8.06C"/>
    <property type="match status" value="1"/>
</dbReference>
<sequence length="289" mass="30589">MKRFPDVPSVRTTEHKVTATDGSEIILQEFRDGDRATGKATGASCDGSATDALNSGGMILGSVEQWAPSLKIGVQQSGVPYFAIEYRLAPEHPHPTPVNDCYAGLKYLSSHAAELGVDPARIVVAGDSAGGGLAAGTVLKARDEGLSPEVAAQQLIYPMLDDRNMTPIPEIEPFASWACNDNITGWTALLGKKAAGSKEESAVAGHLYAAPARAKDLRGLPSTYIDVGQLDIFASENIAYASRLVEAGVPTEFHLYPGVPHAFEAFGSGTKIVQAALARRTRWLADQLS</sequence>
<dbReference type="InterPro" id="IPR013094">
    <property type="entry name" value="AB_hydrolase_3"/>
</dbReference>
<dbReference type="EMBL" id="ML995850">
    <property type="protein sequence ID" value="KAF2767927.1"/>
    <property type="molecule type" value="Genomic_DNA"/>
</dbReference>
<feature type="domain" description="Alpha/beta hydrolase fold-3" evidence="4">
    <location>
        <begin position="55"/>
        <end position="264"/>
    </location>
</feature>
<dbReference type="Proteomes" id="UP000799436">
    <property type="component" value="Unassembled WGS sequence"/>
</dbReference>
<evidence type="ECO:0000259" key="4">
    <source>
        <dbReference type="Pfam" id="PF07859"/>
    </source>
</evidence>
<dbReference type="Pfam" id="PF07859">
    <property type="entry name" value="Abhydrolase_3"/>
    <property type="match status" value="1"/>
</dbReference>
<comment type="similarity">
    <text evidence="1">Belongs to the 'GDXG' lipolytic enzyme family.</text>
</comment>
<keyword evidence="6" id="KW-1185">Reference proteome</keyword>
<reference evidence="5" key="1">
    <citation type="journal article" date="2020" name="Stud. Mycol.">
        <title>101 Dothideomycetes genomes: a test case for predicting lifestyles and emergence of pathogens.</title>
        <authorList>
            <person name="Haridas S."/>
            <person name="Albert R."/>
            <person name="Binder M."/>
            <person name="Bloem J."/>
            <person name="Labutti K."/>
            <person name="Salamov A."/>
            <person name="Andreopoulos B."/>
            <person name="Baker S."/>
            <person name="Barry K."/>
            <person name="Bills G."/>
            <person name="Bluhm B."/>
            <person name="Cannon C."/>
            <person name="Castanera R."/>
            <person name="Culley D."/>
            <person name="Daum C."/>
            <person name="Ezra D."/>
            <person name="Gonzalez J."/>
            <person name="Henrissat B."/>
            <person name="Kuo A."/>
            <person name="Liang C."/>
            <person name="Lipzen A."/>
            <person name="Lutzoni F."/>
            <person name="Magnuson J."/>
            <person name="Mondo S."/>
            <person name="Nolan M."/>
            <person name="Ohm R."/>
            <person name="Pangilinan J."/>
            <person name="Park H.-J."/>
            <person name="Ramirez L."/>
            <person name="Alfaro M."/>
            <person name="Sun H."/>
            <person name="Tritt A."/>
            <person name="Yoshinaga Y."/>
            <person name="Zwiers L.-H."/>
            <person name="Turgeon B."/>
            <person name="Goodwin S."/>
            <person name="Spatafora J."/>
            <person name="Crous P."/>
            <person name="Grigoriev I."/>
        </authorList>
    </citation>
    <scope>NUCLEOTIDE SEQUENCE</scope>
    <source>
        <strain evidence="5">CBS 116005</strain>
    </source>
</reference>
<organism evidence="5 6">
    <name type="scientific">Teratosphaeria nubilosa</name>
    <dbReference type="NCBI Taxonomy" id="161662"/>
    <lineage>
        <taxon>Eukaryota</taxon>
        <taxon>Fungi</taxon>
        <taxon>Dikarya</taxon>
        <taxon>Ascomycota</taxon>
        <taxon>Pezizomycotina</taxon>
        <taxon>Dothideomycetes</taxon>
        <taxon>Dothideomycetidae</taxon>
        <taxon>Mycosphaerellales</taxon>
        <taxon>Teratosphaeriaceae</taxon>
        <taxon>Teratosphaeria</taxon>
    </lineage>
</organism>
<gene>
    <name evidence="5" type="ORF">EJ03DRAFT_275219</name>
</gene>
<evidence type="ECO:0000256" key="2">
    <source>
        <dbReference type="ARBA" id="ARBA00022801"/>
    </source>
</evidence>
<dbReference type="GO" id="GO:0016787">
    <property type="term" value="F:hydrolase activity"/>
    <property type="evidence" value="ECO:0007669"/>
    <property type="project" value="UniProtKB-KW"/>
</dbReference>
<dbReference type="InterPro" id="IPR029058">
    <property type="entry name" value="AB_hydrolase_fold"/>
</dbReference>
<proteinExistence type="inferred from homology"/>
<dbReference type="SUPFAM" id="SSF53474">
    <property type="entry name" value="alpha/beta-Hydrolases"/>
    <property type="match status" value="1"/>
</dbReference>
<dbReference type="InterPro" id="IPR050300">
    <property type="entry name" value="GDXG_lipolytic_enzyme"/>
</dbReference>
<dbReference type="OrthoDB" id="433474at2759"/>
<dbReference type="InterPro" id="IPR033140">
    <property type="entry name" value="Lipase_GDXG_put_SER_AS"/>
</dbReference>
<accession>A0A6G1L4Y4</accession>
<evidence type="ECO:0000313" key="6">
    <source>
        <dbReference type="Proteomes" id="UP000799436"/>
    </source>
</evidence>
<evidence type="ECO:0000256" key="3">
    <source>
        <dbReference type="PROSITE-ProRule" id="PRU10038"/>
    </source>
</evidence>
<protein>
    <recommendedName>
        <fullName evidence="4">Alpha/beta hydrolase fold-3 domain-containing protein</fullName>
    </recommendedName>
</protein>
<evidence type="ECO:0000256" key="1">
    <source>
        <dbReference type="ARBA" id="ARBA00010515"/>
    </source>
</evidence>
<dbReference type="PANTHER" id="PTHR48081:SF8">
    <property type="entry name" value="ALPHA_BETA HYDROLASE FOLD-3 DOMAIN-CONTAINING PROTEIN-RELATED"/>
    <property type="match status" value="1"/>
</dbReference>
<dbReference type="AlphaFoldDB" id="A0A6G1L4Y4"/>
<evidence type="ECO:0000313" key="5">
    <source>
        <dbReference type="EMBL" id="KAF2767927.1"/>
    </source>
</evidence>
<dbReference type="Gene3D" id="3.40.50.1820">
    <property type="entry name" value="alpha/beta hydrolase"/>
    <property type="match status" value="1"/>
</dbReference>
<feature type="active site" evidence="3">
    <location>
        <position position="128"/>
    </location>
</feature>